<protein>
    <submittedName>
        <fullName evidence="2">Uncharacterized protein</fullName>
    </submittedName>
</protein>
<keyword evidence="3" id="KW-1185">Reference proteome</keyword>
<sequence length="763" mass="74848">MQRVKTQWLPNASASAGGAVPDGAAGVADLHGACGADLHGACGAVVAQPSAAVAATAAAASVAGGTAQVDRSETEPPSEWPRLPRVLPPLSPPTLDAVLNGRASNQYVTISVRRAAARASDTGSAPNSGRAAAVAALVPTPADGCSRVAGEPPSNSPLSPPATAAAVTPAAGPVTDVAEAAEAAPAVPMTALPDAVAASAAAASSSGRPSDGRSTATSLQVFADALLRELSGPRSRRPTFPDDVILPAAAGAGRADAIAAASPMCTAASTVVLGVQHSDVAPTAEERGEEGTEQRGSVLWRRRRSTCCSGYYEDVAGSWPAPEAWRLLHKRRSGSQDATMGSCNTEHMPHDAPFAAAAAALGAGPYAAGSSFGARAVAPGSSIAAIAAVYSVASARGKAARSRGAAGASGDDAAIGFGVGLGTFDLEDGCDGARLNDTLDDDLLAATAGWLEPPAIAAGPSEVERERVRPAGLELWGKAQSRGILSSSAHGSLRVRGPGSGVGGASRLGGFSARTADGRASSTGGGFRGGGGDDCWVRPFGGKGPSALVRRAVGVGGSAARLAAVADGTPGDAASAVAAAAAALVTASSELESLRMADSIDGAPGSGRLTSVVAGNADSGADGDGAIEMRGSGGSAASGPPGLRTSPPGLLVDLPAGWEGVIAEVESALANVVSEQENEPAGAPHRPRSTHQPLSTSPPRAKVSSGGGSGGRRRGGSGGSSGGGWLARLLRVGGGCLSPEAVATDEWGCEEEGGESWYRVVGT</sequence>
<reference evidence="3" key="1">
    <citation type="journal article" date="2016" name="Nat. Commun.">
        <title>The Gonium pectorale genome demonstrates co-option of cell cycle regulation during the evolution of multicellularity.</title>
        <authorList>
            <person name="Hanschen E.R."/>
            <person name="Marriage T.N."/>
            <person name="Ferris P.J."/>
            <person name="Hamaji T."/>
            <person name="Toyoda A."/>
            <person name="Fujiyama A."/>
            <person name="Neme R."/>
            <person name="Noguchi H."/>
            <person name="Minakuchi Y."/>
            <person name="Suzuki M."/>
            <person name="Kawai-Toyooka H."/>
            <person name="Smith D.R."/>
            <person name="Sparks H."/>
            <person name="Anderson J."/>
            <person name="Bakaric R."/>
            <person name="Luria V."/>
            <person name="Karger A."/>
            <person name="Kirschner M.W."/>
            <person name="Durand P.M."/>
            <person name="Michod R.E."/>
            <person name="Nozaki H."/>
            <person name="Olson B.J."/>
        </authorList>
    </citation>
    <scope>NUCLEOTIDE SEQUENCE [LARGE SCALE GENOMIC DNA]</scope>
    <source>
        <strain evidence="3">NIES-2863</strain>
    </source>
</reference>
<feature type="compositionally biased region" description="Gly residues" evidence="1">
    <location>
        <begin position="705"/>
        <end position="723"/>
    </location>
</feature>
<feature type="region of interest" description="Disordered" evidence="1">
    <location>
        <begin position="513"/>
        <end position="532"/>
    </location>
</feature>
<feature type="region of interest" description="Disordered" evidence="1">
    <location>
        <begin position="489"/>
        <end position="508"/>
    </location>
</feature>
<feature type="region of interest" description="Disordered" evidence="1">
    <location>
        <begin position="673"/>
        <end position="723"/>
    </location>
</feature>
<dbReference type="STRING" id="33097.A0A150GD35"/>
<feature type="region of interest" description="Disordered" evidence="1">
    <location>
        <begin position="611"/>
        <end position="651"/>
    </location>
</feature>
<name>A0A150GD35_GONPE</name>
<feature type="region of interest" description="Disordered" evidence="1">
    <location>
        <begin position="144"/>
        <end position="167"/>
    </location>
</feature>
<organism evidence="2 3">
    <name type="scientific">Gonium pectorale</name>
    <name type="common">Green alga</name>
    <dbReference type="NCBI Taxonomy" id="33097"/>
    <lineage>
        <taxon>Eukaryota</taxon>
        <taxon>Viridiplantae</taxon>
        <taxon>Chlorophyta</taxon>
        <taxon>core chlorophytes</taxon>
        <taxon>Chlorophyceae</taxon>
        <taxon>CS clade</taxon>
        <taxon>Chlamydomonadales</taxon>
        <taxon>Volvocaceae</taxon>
        <taxon>Gonium</taxon>
    </lineage>
</organism>
<feature type="compositionally biased region" description="Gly residues" evidence="1">
    <location>
        <begin position="523"/>
        <end position="532"/>
    </location>
</feature>
<feature type="region of interest" description="Disordered" evidence="1">
    <location>
        <begin position="66"/>
        <end position="88"/>
    </location>
</feature>
<feature type="compositionally biased region" description="Low complexity" evidence="1">
    <location>
        <begin position="614"/>
        <end position="626"/>
    </location>
</feature>
<dbReference type="EMBL" id="LSYV01000034">
    <property type="protein sequence ID" value="KXZ47693.1"/>
    <property type="molecule type" value="Genomic_DNA"/>
</dbReference>
<dbReference type="Proteomes" id="UP000075714">
    <property type="component" value="Unassembled WGS sequence"/>
</dbReference>
<proteinExistence type="predicted"/>
<feature type="compositionally biased region" description="Gly residues" evidence="1">
    <location>
        <begin position="498"/>
        <end position="507"/>
    </location>
</feature>
<accession>A0A150GD35</accession>
<evidence type="ECO:0000313" key="3">
    <source>
        <dbReference type="Proteomes" id="UP000075714"/>
    </source>
</evidence>
<dbReference type="AlphaFoldDB" id="A0A150GD35"/>
<evidence type="ECO:0000256" key="1">
    <source>
        <dbReference type="SAM" id="MobiDB-lite"/>
    </source>
</evidence>
<evidence type="ECO:0000313" key="2">
    <source>
        <dbReference type="EMBL" id="KXZ47693.1"/>
    </source>
</evidence>
<comment type="caution">
    <text evidence="2">The sequence shown here is derived from an EMBL/GenBank/DDBJ whole genome shotgun (WGS) entry which is preliminary data.</text>
</comment>
<gene>
    <name evidence="2" type="ORF">GPECTOR_33g575</name>
</gene>